<comment type="caution">
    <text evidence="1">The sequence shown here is derived from an EMBL/GenBank/DDBJ whole genome shotgun (WGS) entry which is preliminary data.</text>
</comment>
<organism evidence="1 2">
    <name type="scientific">Fasciola hepatica</name>
    <name type="common">Liver fluke</name>
    <dbReference type="NCBI Taxonomy" id="6192"/>
    <lineage>
        <taxon>Eukaryota</taxon>
        <taxon>Metazoa</taxon>
        <taxon>Spiralia</taxon>
        <taxon>Lophotrochozoa</taxon>
        <taxon>Platyhelminthes</taxon>
        <taxon>Trematoda</taxon>
        <taxon>Digenea</taxon>
        <taxon>Plagiorchiida</taxon>
        <taxon>Echinostomata</taxon>
        <taxon>Echinostomatoidea</taxon>
        <taxon>Fasciolidae</taxon>
        <taxon>Fasciola</taxon>
    </lineage>
</organism>
<reference evidence="1" key="1">
    <citation type="submission" date="2019-03" db="EMBL/GenBank/DDBJ databases">
        <title>Improved annotation for the trematode Fasciola hepatica.</title>
        <authorList>
            <person name="Choi Y.-J."/>
            <person name="Martin J."/>
            <person name="Mitreva M."/>
        </authorList>
    </citation>
    <scope>NUCLEOTIDE SEQUENCE [LARGE SCALE GENOMIC DNA]</scope>
</reference>
<dbReference type="AlphaFoldDB" id="A0A4E0QV25"/>
<name>A0A4E0QV25_FASHE</name>
<accession>A0A4E0QV25</accession>
<sequence length="124" mass="13961">MVTGREMRLPIDLKVPWPAGYAQISIDHAVQLCRTINDIHLLERELLRVAQSRQKKLYDSKAHEKPLQQGEKIGVNSLKQIQGIASKQVHGWTGHFILIKTLSSTTCSFARPGENPEIDSHVVN</sequence>
<protein>
    <submittedName>
        <fullName evidence="1">Uncharacterized protein</fullName>
    </submittedName>
</protein>
<dbReference type="EMBL" id="JXXN02014946">
    <property type="protein sequence ID" value="THD18334.1"/>
    <property type="molecule type" value="Genomic_DNA"/>
</dbReference>
<keyword evidence="2" id="KW-1185">Reference proteome</keyword>
<evidence type="ECO:0000313" key="1">
    <source>
        <dbReference type="EMBL" id="THD18334.1"/>
    </source>
</evidence>
<proteinExistence type="predicted"/>
<evidence type="ECO:0000313" key="2">
    <source>
        <dbReference type="Proteomes" id="UP000230066"/>
    </source>
</evidence>
<gene>
    <name evidence="1" type="ORF">D915_009182</name>
</gene>
<dbReference type="Proteomes" id="UP000230066">
    <property type="component" value="Unassembled WGS sequence"/>
</dbReference>